<accession>S9SCK3</accession>
<dbReference type="InterPro" id="IPR058792">
    <property type="entry name" value="Beta-barrel_RND_2"/>
</dbReference>
<evidence type="ECO:0000256" key="3">
    <source>
        <dbReference type="ARBA" id="ARBA00022989"/>
    </source>
</evidence>
<feature type="domain" description="CusB-like beta-barrel" evidence="7">
    <location>
        <begin position="284"/>
        <end position="375"/>
    </location>
</feature>
<feature type="coiled-coil region" evidence="5">
    <location>
        <begin position="96"/>
        <end position="123"/>
    </location>
</feature>
<evidence type="ECO:0000256" key="2">
    <source>
        <dbReference type="ARBA" id="ARBA00022692"/>
    </source>
</evidence>
<dbReference type="PANTHER" id="PTHR30386">
    <property type="entry name" value="MEMBRANE FUSION SUBUNIT OF EMRAB-TOLC MULTIDRUG EFFLUX PUMP"/>
    <property type="match status" value="1"/>
</dbReference>
<comment type="subcellular location">
    <subcellularLocation>
        <location evidence="1">Membrane</location>
        <topology evidence="1">Single-pass membrane protein</topology>
    </subcellularLocation>
</comment>
<dbReference type="STRING" id="1316936.K678_05683"/>
<dbReference type="GO" id="GO:0055085">
    <property type="term" value="P:transmembrane transport"/>
    <property type="evidence" value="ECO:0007669"/>
    <property type="project" value="InterPro"/>
</dbReference>
<dbReference type="Pfam" id="PF25917">
    <property type="entry name" value="BSH_RND"/>
    <property type="match status" value="1"/>
</dbReference>
<keyword evidence="2" id="KW-0812">Transmembrane</keyword>
<dbReference type="Pfam" id="PF25954">
    <property type="entry name" value="Beta-barrel_RND_2"/>
    <property type="match status" value="1"/>
</dbReference>
<evidence type="ECO:0000259" key="6">
    <source>
        <dbReference type="Pfam" id="PF25917"/>
    </source>
</evidence>
<proteinExistence type="predicted"/>
<keyword evidence="4" id="KW-0472">Membrane</keyword>
<feature type="domain" description="Multidrug resistance protein MdtA-like barrel-sandwich hybrid" evidence="6">
    <location>
        <begin position="63"/>
        <end position="276"/>
    </location>
</feature>
<dbReference type="InterPro" id="IPR050739">
    <property type="entry name" value="MFP"/>
</dbReference>
<sequence>MKPLLSPDRPSLGLRLRAMSRLPRLRGQAMIGAALVAVLVVGGWSYGRLDHITESDARVMADMVTISSRIDGWIAQRPVTDGQKIKAGDVLAVIDQREAAQQLEELKARADSIRLDRERAEAQMRIVTGTTTSAVTAAEARRTAAIADLAAAHSEAERAAEDFHRTDALLAAQYASRQTWDLHRSQLRRAEEAQRAAQARLGEAEAALAEARAHLGDVGVLQKETERLAHDAEQIEAQRRQHEISMGDRVVRSPVDGIVDQKFVEPGEYVIPGQRLLLLHDPKTVWVEANIKETKLERLRPGQSVSIAVDAYPDRSFTGTIERIGNTTTSQFALLPSPNPSGNFTKITQRVPLRIAVTQPDDFPLRPGMMVEIDIDVGQR</sequence>
<dbReference type="RefSeq" id="WP_021131494.1">
    <property type="nucleotide sequence ID" value="NZ_AQPH01000014.1"/>
</dbReference>
<dbReference type="InterPro" id="IPR058625">
    <property type="entry name" value="MdtA-like_BSH"/>
</dbReference>
<dbReference type="SUPFAM" id="SSF111369">
    <property type="entry name" value="HlyD-like secretion proteins"/>
    <property type="match status" value="2"/>
</dbReference>
<comment type="caution">
    <text evidence="8">The sequence shown here is derived from an EMBL/GenBank/DDBJ whole genome shotgun (WGS) entry which is preliminary data.</text>
</comment>
<organism evidence="8 9">
    <name type="scientific">Magnetospirillum fulvum MGU-K5</name>
    <dbReference type="NCBI Taxonomy" id="1316936"/>
    <lineage>
        <taxon>Bacteria</taxon>
        <taxon>Pseudomonadati</taxon>
        <taxon>Pseudomonadota</taxon>
        <taxon>Alphaproteobacteria</taxon>
        <taxon>Rhodospirillales</taxon>
        <taxon>Rhodospirillaceae</taxon>
        <taxon>Magnetospirillum</taxon>
    </lineage>
</organism>
<dbReference type="AlphaFoldDB" id="S9SCK3"/>
<dbReference type="Gene3D" id="2.40.30.170">
    <property type="match status" value="1"/>
</dbReference>
<evidence type="ECO:0000313" key="8">
    <source>
        <dbReference type="EMBL" id="EPY02459.1"/>
    </source>
</evidence>
<dbReference type="Gene3D" id="1.10.287.470">
    <property type="entry name" value="Helix hairpin bin"/>
    <property type="match status" value="1"/>
</dbReference>
<dbReference type="PRINTS" id="PR01490">
    <property type="entry name" value="RTXTOXIND"/>
</dbReference>
<evidence type="ECO:0000256" key="5">
    <source>
        <dbReference type="SAM" id="Coils"/>
    </source>
</evidence>
<evidence type="ECO:0000256" key="4">
    <source>
        <dbReference type="ARBA" id="ARBA00023136"/>
    </source>
</evidence>
<gene>
    <name evidence="8" type="ORF">K678_05683</name>
</gene>
<keyword evidence="3" id="KW-1133">Transmembrane helix</keyword>
<dbReference type="Proteomes" id="UP000015350">
    <property type="component" value="Unassembled WGS sequence"/>
</dbReference>
<reference evidence="8 9" key="1">
    <citation type="submission" date="2013-04" db="EMBL/GenBank/DDBJ databases">
        <authorList>
            <person name="Kuznetsov B."/>
            <person name="Ivanovsky R."/>
        </authorList>
    </citation>
    <scope>NUCLEOTIDE SEQUENCE [LARGE SCALE GENOMIC DNA]</scope>
    <source>
        <strain evidence="8 9">MGU-K5</strain>
    </source>
</reference>
<name>S9SCK3_MAGFU</name>
<dbReference type="PANTHER" id="PTHR30386:SF26">
    <property type="entry name" value="TRANSPORT PROTEIN COMB"/>
    <property type="match status" value="1"/>
</dbReference>
<dbReference type="GO" id="GO:0016020">
    <property type="term" value="C:membrane"/>
    <property type="evidence" value="ECO:0007669"/>
    <property type="project" value="UniProtKB-SubCell"/>
</dbReference>
<keyword evidence="5" id="KW-0175">Coiled coil</keyword>
<dbReference type="eggNOG" id="COG1566">
    <property type="taxonomic scope" value="Bacteria"/>
</dbReference>
<evidence type="ECO:0000313" key="9">
    <source>
        <dbReference type="Proteomes" id="UP000015350"/>
    </source>
</evidence>
<dbReference type="Gene3D" id="2.40.50.100">
    <property type="match status" value="1"/>
</dbReference>
<evidence type="ECO:0000259" key="7">
    <source>
        <dbReference type="Pfam" id="PF25954"/>
    </source>
</evidence>
<dbReference type="PATRIC" id="fig|1316936.3.peg.1138"/>
<dbReference type="OrthoDB" id="9811754at2"/>
<feature type="coiled-coil region" evidence="5">
    <location>
        <begin position="187"/>
        <end position="241"/>
    </location>
</feature>
<evidence type="ECO:0000256" key="1">
    <source>
        <dbReference type="ARBA" id="ARBA00004167"/>
    </source>
</evidence>
<dbReference type="EMBL" id="AQPH01000014">
    <property type="protein sequence ID" value="EPY02459.1"/>
    <property type="molecule type" value="Genomic_DNA"/>
</dbReference>
<protein>
    <submittedName>
        <fullName evidence="8">Secretion protein HlyD family protein</fullName>
    </submittedName>
</protein>